<feature type="compositionally biased region" description="Basic residues" evidence="1">
    <location>
        <begin position="40"/>
        <end position="53"/>
    </location>
</feature>
<dbReference type="RefSeq" id="WP_037331172.1">
    <property type="nucleotide sequence ID" value="NZ_JAJUIW010000007.1"/>
</dbReference>
<name>A0A073AV53_9PSEU</name>
<dbReference type="AlphaFoldDB" id="A0A073AV53"/>
<dbReference type="Proteomes" id="UP000031419">
    <property type="component" value="Unassembled WGS sequence"/>
</dbReference>
<gene>
    <name evidence="2" type="ORF">GU90_15965</name>
</gene>
<sequence length="59" mass="6578">MGKTIKVKKKCCLSKPPCKKCPIVVLREALKEAKAEEIKKARKKEKKKAKKAKQATPTG</sequence>
<organism evidence="2 3">
    <name type="scientific">Saccharopolyspora rectivirgula</name>
    <dbReference type="NCBI Taxonomy" id="28042"/>
    <lineage>
        <taxon>Bacteria</taxon>
        <taxon>Bacillati</taxon>
        <taxon>Actinomycetota</taxon>
        <taxon>Actinomycetes</taxon>
        <taxon>Pseudonocardiales</taxon>
        <taxon>Pseudonocardiaceae</taxon>
        <taxon>Saccharopolyspora</taxon>
    </lineage>
</organism>
<protein>
    <submittedName>
        <fullName evidence="2">Uncharacterized protein</fullName>
    </submittedName>
</protein>
<proteinExistence type="predicted"/>
<feature type="region of interest" description="Disordered" evidence="1">
    <location>
        <begin position="38"/>
        <end position="59"/>
    </location>
</feature>
<comment type="caution">
    <text evidence="2">The sequence shown here is derived from an EMBL/GenBank/DDBJ whole genome shotgun (WGS) entry which is preliminary data.</text>
</comment>
<evidence type="ECO:0000256" key="1">
    <source>
        <dbReference type="SAM" id="MobiDB-lite"/>
    </source>
</evidence>
<evidence type="ECO:0000313" key="2">
    <source>
        <dbReference type="EMBL" id="KEI43275.1"/>
    </source>
</evidence>
<keyword evidence="3" id="KW-1185">Reference proteome</keyword>
<reference evidence="2 3" key="1">
    <citation type="submission" date="2014-06" db="EMBL/GenBank/DDBJ databases">
        <title>Saccharopolyspora rectivirgula DSM-43113 Genome sequencing.</title>
        <authorList>
            <person name="Barrera C."/>
            <person name="Millon L."/>
            <person name="Rognon B."/>
            <person name="Zaugg C."/>
            <person name="Monod M."/>
        </authorList>
    </citation>
    <scope>NUCLEOTIDE SEQUENCE [LARGE SCALE GENOMIC DNA]</scope>
    <source>
        <strain evidence="2 3">DSM 43113</strain>
    </source>
</reference>
<dbReference type="EMBL" id="JNVU01000039">
    <property type="protein sequence ID" value="KEI43275.1"/>
    <property type="molecule type" value="Genomic_DNA"/>
</dbReference>
<accession>A0A073AV53</accession>
<evidence type="ECO:0000313" key="3">
    <source>
        <dbReference type="Proteomes" id="UP000031419"/>
    </source>
</evidence>